<reference evidence="2" key="2">
    <citation type="submission" date="2011-04" db="EMBL/GenBank/DDBJ databases">
        <authorList>
            <person name="Genoscope - CEA"/>
        </authorList>
    </citation>
    <scope>NUCLEOTIDE SEQUENCE</scope>
    <source>
        <strain evidence="2">R24</strain>
    </source>
</reference>
<reference evidence="2" key="1">
    <citation type="journal article" date="2011" name="PLoS ONE">
        <title>Ralstonia syzygii, the Blood Disease Bacterium and some Asian R. solanacearum strains form a single genomic species despite divergent lifestyles.</title>
        <authorList>
            <person name="Remenant B."/>
            <person name="de Cambiaire J.C."/>
            <person name="Cellier G."/>
            <person name="Jacobs J.M."/>
            <person name="Mangenot S."/>
            <person name="Barbe V."/>
            <person name="Lajus A."/>
            <person name="Vallenet D."/>
            <person name="Medigue C."/>
            <person name="Fegan M."/>
            <person name="Allen C."/>
            <person name="Prior P."/>
        </authorList>
    </citation>
    <scope>NUCLEOTIDE SEQUENCE</scope>
    <source>
        <strain evidence="2">R24</strain>
    </source>
</reference>
<name>G2ZZB8_9RALS</name>
<keyword evidence="1" id="KW-0472">Membrane</keyword>
<gene>
    <name evidence="2" type="ORF">RALSY_10180</name>
</gene>
<organism evidence="2">
    <name type="scientific">Ralstonia syzygii R24</name>
    <dbReference type="NCBI Taxonomy" id="907261"/>
    <lineage>
        <taxon>Bacteria</taxon>
        <taxon>Pseudomonadati</taxon>
        <taxon>Pseudomonadota</taxon>
        <taxon>Betaproteobacteria</taxon>
        <taxon>Burkholderiales</taxon>
        <taxon>Burkholderiaceae</taxon>
        <taxon>Ralstonia</taxon>
        <taxon>Ralstonia solanacearum species complex</taxon>
    </lineage>
</organism>
<proteinExistence type="predicted"/>
<dbReference type="InterPro" id="IPR029055">
    <property type="entry name" value="Ntn_hydrolases_N"/>
</dbReference>
<feature type="transmembrane region" description="Helical" evidence="1">
    <location>
        <begin position="44"/>
        <end position="62"/>
    </location>
</feature>
<dbReference type="InterPro" id="IPR052896">
    <property type="entry name" value="GGT-like_enzyme"/>
</dbReference>
<dbReference type="AlphaFoldDB" id="G2ZZB8"/>
<evidence type="ECO:0000313" key="2">
    <source>
        <dbReference type="EMBL" id="CCA84218.1"/>
    </source>
</evidence>
<dbReference type="PANTHER" id="PTHR43881:SF1">
    <property type="entry name" value="GAMMA-GLUTAMYLTRANSPEPTIDASE (AFU_ORTHOLOGUE AFUA_4G13580)"/>
    <property type="match status" value="1"/>
</dbReference>
<dbReference type="PANTHER" id="PTHR43881">
    <property type="entry name" value="GAMMA-GLUTAMYLTRANSPEPTIDASE (AFU_ORTHOLOGUE AFUA_4G13580)"/>
    <property type="match status" value="1"/>
</dbReference>
<dbReference type="SUPFAM" id="SSF56235">
    <property type="entry name" value="N-terminal nucleophile aminohydrolases (Ntn hydrolases)"/>
    <property type="match status" value="1"/>
</dbReference>
<sequence length="105" mass="10913">MNWNLPFRSGRQPVLGRNVVATSQPLAAQAGAAALARGGNAIDAALAAAITLTVVEPVMLCLRGSIRKRVLMHRAGGSTTNDTGTLILEPTVPESVVRQAPRDGT</sequence>
<dbReference type="EMBL" id="FR854086">
    <property type="protein sequence ID" value="CCA84218.1"/>
    <property type="molecule type" value="Genomic_DNA"/>
</dbReference>
<accession>G2ZZB8</accession>
<evidence type="ECO:0008006" key="3">
    <source>
        <dbReference type="Google" id="ProtNLM"/>
    </source>
</evidence>
<protein>
    <recommendedName>
        <fullName evidence="3">Gamma-glutamyltransferase</fullName>
    </recommendedName>
</protein>
<evidence type="ECO:0000256" key="1">
    <source>
        <dbReference type="SAM" id="Phobius"/>
    </source>
</evidence>
<keyword evidence="1" id="KW-0812">Transmembrane</keyword>
<keyword evidence="1" id="KW-1133">Transmembrane helix</keyword>